<dbReference type="AlphaFoldDB" id="A0A3M7T738"/>
<protein>
    <submittedName>
        <fullName evidence="1">Uncharacterized protein</fullName>
    </submittedName>
</protein>
<organism evidence="1 2">
    <name type="scientific">Brachionus plicatilis</name>
    <name type="common">Marine rotifer</name>
    <name type="synonym">Brachionus muelleri</name>
    <dbReference type="NCBI Taxonomy" id="10195"/>
    <lineage>
        <taxon>Eukaryota</taxon>
        <taxon>Metazoa</taxon>
        <taxon>Spiralia</taxon>
        <taxon>Gnathifera</taxon>
        <taxon>Rotifera</taxon>
        <taxon>Eurotatoria</taxon>
        <taxon>Monogononta</taxon>
        <taxon>Pseudotrocha</taxon>
        <taxon>Ploima</taxon>
        <taxon>Brachionidae</taxon>
        <taxon>Brachionus</taxon>
    </lineage>
</organism>
<proteinExistence type="predicted"/>
<reference evidence="1 2" key="1">
    <citation type="journal article" date="2018" name="Sci. Rep.">
        <title>Genomic signatures of local adaptation to the degree of environmental predictability in rotifers.</title>
        <authorList>
            <person name="Franch-Gras L."/>
            <person name="Hahn C."/>
            <person name="Garcia-Roger E.M."/>
            <person name="Carmona M.J."/>
            <person name="Serra M."/>
            <person name="Gomez A."/>
        </authorList>
    </citation>
    <scope>NUCLEOTIDE SEQUENCE [LARGE SCALE GENOMIC DNA]</scope>
    <source>
        <strain evidence="1">HYR1</strain>
    </source>
</reference>
<evidence type="ECO:0000313" key="2">
    <source>
        <dbReference type="Proteomes" id="UP000276133"/>
    </source>
</evidence>
<gene>
    <name evidence="1" type="ORF">BpHYR1_016993</name>
</gene>
<dbReference type="EMBL" id="REGN01000182">
    <property type="protein sequence ID" value="RNA43727.1"/>
    <property type="molecule type" value="Genomic_DNA"/>
</dbReference>
<accession>A0A3M7T738</accession>
<comment type="caution">
    <text evidence="1">The sequence shown here is derived from an EMBL/GenBank/DDBJ whole genome shotgun (WGS) entry which is preliminary data.</text>
</comment>
<evidence type="ECO:0000313" key="1">
    <source>
        <dbReference type="EMBL" id="RNA43727.1"/>
    </source>
</evidence>
<name>A0A3M7T738_BRAPC</name>
<keyword evidence="2" id="KW-1185">Reference proteome</keyword>
<dbReference type="Proteomes" id="UP000276133">
    <property type="component" value="Unassembled WGS sequence"/>
</dbReference>
<sequence length="107" mass="12608">MKFFIVREMMIQNEDENAKIEKKEDLSLKTRKQIGLALGTPFFTLCCKFQKQKFVKRCNIATKLQQTKLPRPAERESSRIHTMAAFESAFDLLKNLQWVKMSTKHIK</sequence>